<feature type="domain" description="OB" evidence="11">
    <location>
        <begin position="73"/>
        <end position="146"/>
    </location>
</feature>
<evidence type="ECO:0000256" key="5">
    <source>
        <dbReference type="ARBA" id="ARBA00023125"/>
    </source>
</evidence>
<reference evidence="13" key="2">
    <citation type="submission" date="2021-01" db="UniProtKB">
        <authorList>
            <consortium name="EnsemblPlants"/>
        </authorList>
    </citation>
    <scope>IDENTIFICATION</scope>
</reference>
<accession>A0A7N2N2P3</accession>
<dbReference type="CDD" id="cd04478">
    <property type="entry name" value="RPA2_DBD_D"/>
    <property type="match status" value="1"/>
</dbReference>
<organism evidence="13 14">
    <name type="scientific">Quercus lobata</name>
    <name type="common">Valley oak</name>
    <dbReference type="NCBI Taxonomy" id="97700"/>
    <lineage>
        <taxon>Eukaryota</taxon>
        <taxon>Viridiplantae</taxon>
        <taxon>Streptophyta</taxon>
        <taxon>Embryophyta</taxon>
        <taxon>Tracheophyta</taxon>
        <taxon>Spermatophyta</taxon>
        <taxon>Magnoliopsida</taxon>
        <taxon>eudicotyledons</taxon>
        <taxon>Gunneridae</taxon>
        <taxon>Pentapetalae</taxon>
        <taxon>rosids</taxon>
        <taxon>fabids</taxon>
        <taxon>Fagales</taxon>
        <taxon>Fagaceae</taxon>
        <taxon>Quercus</taxon>
    </lineage>
</organism>
<dbReference type="PANTHER" id="PTHR13989:SF34">
    <property type="entry name" value="REPLICATION PROTEIN A 32 KDA SUBUNIT A"/>
    <property type="match status" value="1"/>
</dbReference>
<dbReference type="Gene3D" id="2.40.50.140">
    <property type="entry name" value="Nucleic acid-binding proteins"/>
    <property type="match status" value="1"/>
</dbReference>
<evidence type="ECO:0000256" key="2">
    <source>
        <dbReference type="ARBA" id="ARBA00007815"/>
    </source>
</evidence>
<dbReference type="Pfam" id="PF01336">
    <property type="entry name" value="tRNA_anti-codon"/>
    <property type="match status" value="1"/>
</dbReference>
<evidence type="ECO:0000313" key="13">
    <source>
        <dbReference type="EnsemblPlants" id="QL12p024865:mrna"/>
    </source>
</evidence>
<dbReference type="Pfam" id="PF08784">
    <property type="entry name" value="RPA_C"/>
    <property type="match status" value="1"/>
</dbReference>
<evidence type="ECO:0000256" key="4">
    <source>
        <dbReference type="ARBA" id="ARBA00022763"/>
    </source>
</evidence>
<dbReference type="InterPro" id="IPR014646">
    <property type="entry name" value="Rfa2/RPA32"/>
</dbReference>
<dbReference type="EnsemblPlants" id="QL12p024865:mrna">
    <property type="protein sequence ID" value="QL12p024865:mrna"/>
    <property type="gene ID" value="QL12p024865"/>
</dbReference>
<dbReference type="GO" id="GO:0000724">
    <property type="term" value="P:double-strand break repair via homologous recombination"/>
    <property type="evidence" value="ECO:0007669"/>
    <property type="project" value="TreeGrafter"/>
</dbReference>
<evidence type="ECO:0000256" key="6">
    <source>
        <dbReference type="ARBA" id="ARBA00023172"/>
    </source>
</evidence>
<evidence type="ECO:0000256" key="7">
    <source>
        <dbReference type="ARBA" id="ARBA00023204"/>
    </source>
</evidence>
<dbReference type="InterPro" id="IPR014892">
    <property type="entry name" value="RPA_C"/>
</dbReference>
<dbReference type="GO" id="GO:0006289">
    <property type="term" value="P:nucleotide-excision repair"/>
    <property type="evidence" value="ECO:0007669"/>
    <property type="project" value="TreeGrafter"/>
</dbReference>
<evidence type="ECO:0000259" key="11">
    <source>
        <dbReference type="Pfam" id="PF01336"/>
    </source>
</evidence>
<comment type="similarity">
    <text evidence="2">Belongs to the replication factor A protein 2 family.</text>
</comment>
<dbReference type="InParanoid" id="A0A7N2N2P3"/>
<dbReference type="PIRSF" id="PIRSF036949">
    <property type="entry name" value="RPA32"/>
    <property type="match status" value="1"/>
</dbReference>
<evidence type="ECO:0000256" key="1">
    <source>
        <dbReference type="ARBA" id="ARBA00004123"/>
    </source>
</evidence>
<dbReference type="GO" id="GO:0035861">
    <property type="term" value="C:site of double-strand break"/>
    <property type="evidence" value="ECO:0007669"/>
    <property type="project" value="TreeGrafter"/>
</dbReference>
<dbReference type="OMA" id="TFHFIDC"/>
<keyword evidence="5" id="KW-0238">DNA-binding</keyword>
<dbReference type="AlphaFoldDB" id="A0A7N2N2P3"/>
<dbReference type="GO" id="GO:0000781">
    <property type="term" value="C:chromosome, telomeric region"/>
    <property type="evidence" value="ECO:0007669"/>
    <property type="project" value="TreeGrafter"/>
</dbReference>
<gene>
    <name evidence="13" type="primary">LOC115969945</name>
</gene>
<dbReference type="InterPro" id="IPR036390">
    <property type="entry name" value="WH_DNA-bd_sf"/>
</dbReference>
<dbReference type="PANTHER" id="PTHR13989">
    <property type="entry name" value="REPLICATION PROTEIN A-RELATED"/>
    <property type="match status" value="1"/>
</dbReference>
<dbReference type="FunFam" id="2.40.50.140:FF:000184">
    <property type="entry name" value="replication protein A 32 kDa subunit A-like"/>
    <property type="match status" value="1"/>
</dbReference>
<dbReference type="OrthoDB" id="25571at2759"/>
<dbReference type="GeneID" id="115969945"/>
<dbReference type="SUPFAM" id="SSF50249">
    <property type="entry name" value="Nucleic acid-binding proteins"/>
    <property type="match status" value="1"/>
</dbReference>
<dbReference type="InterPro" id="IPR012340">
    <property type="entry name" value="NA-bd_OB-fold"/>
</dbReference>
<feature type="region of interest" description="Disordered" evidence="10">
    <location>
        <begin position="168"/>
        <end position="205"/>
    </location>
</feature>
<dbReference type="Gramene" id="QL12p024865:mrna">
    <property type="protein sequence ID" value="QL12p024865:mrna"/>
    <property type="gene ID" value="QL12p024865"/>
</dbReference>
<dbReference type="InterPro" id="IPR040260">
    <property type="entry name" value="RFA2-like"/>
</dbReference>
<reference evidence="13 14" key="1">
    <citation type="journal article" date="2016" name="G3 (Bethesda)">
        <title>First Draft Assembly and Annotation of the Genome of a California Endemic Oak Quercus lobata Nee (Fagaceae).</title>
        <authorList>
            <person name="Sork V.L."/>
            <person name="Fitz-Gibbon S.T."/>
            <person name="Puiu D."/>
            <person name="Crepeau M."/>
            <person name="Gugger P.F."/>
            <person name="Sherman R."/>
            <person name="Stevens K."/>
            <person name="Langley C.H."/>
            <person name="Pellegrini M."/>
            <person name="Salzberg S.L."/>
        </authorList>
    </citation>
    <scope>NUCLEOTIDE SEQUENCE [LARGE SCALE GENOMIC DNA]</scope>
    <source>
        <strain evidence="13 14">cv. SW786</strain>
    </source>
</reference>
<dbReference type="EMBL" id="LRBV02000012">
    <property type="status" value="NOT_ANNOTATED_CDS"/>
    <property type="molecule type" value="Genomic_DNA"/>
</dbReference>
<dbReference type="FunCoup" id="A0A7N2N2P3">
    <property type="interactions" value="2954"/>
</dbReference>
<evidence type="ECO:0008006" key="15">
    <source>
        <dbReference type="Google" id="ProtNLM"/>
    </source>
</evidence>
<evidence type="ECO:0000313" key="14">
    <source>
        <dbReference type="Proteomes" id="UP000594261"/>
    </source>
</evidence>
<keyword evidence="4" id="KW-0227">DNA damage</keyword>
<dbReference type="Gene3D" id="1.10.10.10">
    <property type="entry name" value="Winged helix-like DNA-binding domain superfamily/Winged helix DNA-binding domain"/>
    <property type="match status" value="1"/>
</dbReference>
<evidence type="ECO:0000256" key="10">
    <source>
        <dbReference type="SAM" id="MobiDB-lite"/>
    </source>
</evidence>
<protein>
    <recommendedName>
        <fullName evidence="15">Replication protein A 32 kDa subunit A</fullName>
    </recommendedName>
</protein>
<proteinExistence type="inferred from homology"/>
<dbReference type="KEGG" id="qlo:115969945"/>
<comment type="subcellular location">
    <subcellularLocation>
        <location evidence="1">Nucleus</location>
    </subcellularLocation>
</comment>
<feature type="compositionally biased region" description="Low complexity" evidence="10">
    <location>
        <begin position="19"/>
        <end position="33"/>
    </location>
</feature>
<feature type="region of interest" description="Disordered" evidence="10">
    <location>
        <begin position="15"/>
        <end position="43"/>
    </location>
</feature>
<keyword evidence="6" id="KW-0233">DNA recombination</keyword>
<dbReference type="GO" id="GO:0003697">
    <property type="term" value="F:single-stranded DNA binding"/>
    <property type="evidence" value="ECO:0007669"/>
    <property type="project" value="TreeGrafter"/>
</dbReference>
<comment type="function">
    <text evidence="9">Component of the replication protein A complex (RPA) required for DNA recombination, repair and replication. The activity of RPA is mediated by single-stranded DNA binding and protein interactions. Required fo cell division in meristems. Involved in the maintenance of transcriptional epigenetic gene silencing (TGS) at specific loci (including some transposons) by regulating histone H3 acetylation, 'Lys-4' and 'Lys-9' methylation.</text>
</comment>
<keyword evidence="3" id="KW-0235">DNA replication</keyword>
<evidence type="ECO:0000259" key="12">
    <source>
        <dbReference type="Pfam" id="PF08784"/>
    </source>
</evidence>
<dbReference type="Proteomes" id="UP000594261">
    <property type="component" value="Chromosome 12"/>
</dbReference>
<dbReference type="FunFam" id="1.10.10.10:FF:000168">
    <property type="entry name" value="Replication protein A 32 kDa subunit"/>
    <property type="match status" value="1"/>
</dbReference>
<dbReference type="RefSeq" id="XP_030945446.1">
    <property type="nucleotide sequence ID" value="XM_031089586.1"/>
</dbReference>
<dbReference type="InterPro" id="IPR036388">
    <property type="entry name" value="WH-like_DNA-bd_sf"/>
</dbReference>
<feature type="domain" description="Replication protein A C-terminal" evidence="12">
    <location>
        <begin position="182"/>
        <end position="272"/>
    </location>
</feature>
<keyword evidence="14" id="KW-1185">Reference proteome</keyword>
<dbReference type="GO" id="GO:0006260">
    <property type="term" value="P:DNA replication"/>
    <property type="evidence" value="ECO:0007669"/>
    <property type="project" value="UniProtKB-KW"/>
</dbReference>
<keyword evidence="7" id="KW-0234">DNA repair</keyword>
<evidence type="ECO:0000256" key="9">
    <source>
        <dbReference type="ARBA" id="ARBA00057177"/>
    </source>
</evidence>
<dbReference type="SUPFAM" id="SSF46785">
    <property type="entry name" value="Winged helix' DNA-binding domain"/>
    <property type="match status" value="1"/>
</dbReference>
<dbReference type="InterPro" id="IPR004365">
    <property type="entry name" value="NA-bd_OB_tRNA"/>
</dbReference>
<dbReference type="GO" id="GO:0005662">
    <property type="term" value="C:DNA replication factor A complex"/>
    <property type="evidence" value="ECO:0007669"/>
    <property type="project" value="TreeGrafter"/>
</dbReference>
<evidence type="ECO:0000256" key="8">
    <source>
        <dbReference type="ARBA" id="ARBA00023242"/>
    </source>
</evidence>
<sequence>MFSSSQFDATSAFAGGGFSFTQQTQPTDSTPSPAKSRETQGLVPVTVKQISEASQSGDEKSNFVINGVDVANVTVVGMVFEKVGRNTDVAFILDDGTGQMKCRRWMNENFDTIEMEEILDGMYVRVNGHLKSFQGAKQLVAFSVRPVTNFDEVTFHFIDCIHNHLQTKSQGEGLTPTQPQLVDTSLSTPMRNGSNGSQTAPSSQLSGQFSIDGLKSCDQLVLDYLQQPSSIGQEKGIHRDELSRQLKFPVEKIMESIRSLEEEGLIYSTIDEFHYKSTASG</sequence>
<keyword evidence="8" id="KW-0539">Nucleus</keyword>
<name>A0A7N2N2P3_QUELO</name>
<evidence type="ECO:0000256" key="3">
    <source>
        <dbReference type="ARBA" id="ARBA00022705"/>
    </source>
</evidence>